<organism evidence="3 4">
    <name type="scientific">Orbilia ellipsospora</name>
    <dbReference type="NCBI Taxonomy" id="2528407"/>
    <lineage>
        <taxon>Eukaryota</taxon>
        <taxon>Fungi</taxon>
        <taxon>Dikarya</taxon>
        <taxon>Ascomycota</taxon>
        <taxon>Pezizomycotina</taxon>
        <taxon>Orbiliomycetes</taxon>
        <taxon>Orbiliales</taxon>
        <taxon>Orbiliaceae</taxon>
        <taxon>Orbilia</taxon>
    </lineage>
</organism>
<comment type="caution">
    <text evidence="3">The sequence shown here is derived from an EMBL/GenBank/DDBJ whole genome shotgun (WGS) entry which is preliminary data.</text>
</comment>
<feature type="compositionally biased region" description="Basic and acidic residues" evidence="1">
    <location>
        <begin position="91"/>
        <end position="104"/>
    </location>
</feature>
<proteinExistence type="predicted"/>
<evidence type="ECO:0000313" key="4">
    <source>
        <dbReference type="Proteomes" id="UP001365542"/>
    </source>
</evidence>
<feature type="region of interest" description="Disordered" evidence="1">
    <location>
        <begin position="553"/>
        <end position="574"/>
    </location>
</feature>
<keyword evidence="4" id="KW-1185">Reference proteome</keyword>
<keyword evidence="2" id="KW-0732">Signal</keyword>
<protein>
    <submittedName>
        <fullName evidence="3">Uncharacterized protein</fullName>
    </submittedName>
</protein>
<dbReference type="AlphaFoldDB" id="A0AAV9XQC6"/>
<evidence type="ECO:0000313" key="3">
    <source>
        <dbReference type="EMBL" id="KAK6544315.1"/>
    </source>
</evidence>
<accession>A0AAV9XQC6</accession>
<gene>
    <name evidence="3" type="ORF">TWF694_001015</name>
</gene>
<evidence type="ECO:0000256" key="2">
    <source>
        <dbReference type="SAM" id="SignalP"/>
    </source>
</evidence>
<dbReference type="EMBL" id="JAVHJO010000001">
    <property type="protein sequence ID" value="KAK6544315.1"/>
    <property type="molecule type" value="Genomic_DNA"/>
</dbReference>
<feature type="signal peptide" evidence="2">
    <location>
        <begin position="1"/>
        <end position="23"/>
    </location>
</feature>
<feature type="region of interest" description="Disordered" evidence="1">
    <location>
        <begin position="77"/>
        <end position="119"/>
    </location>
</feature>
<reference evidence="3 4" key="1">
    <citation type="submission" date="2019-10" db="EMBL/GenBank/DDBJ databases">
        <authorList>
            <person name="Palmer J.M."/>
        </authorList>
    </citation>
    <scope>NUCLEOTIDE SEQUENCE [LARGE SCALE GENOMIC DNA]</scope>
    <source>
        <strain evidence="3 4">TWF694</strain>
    </source>
</reference>
<evidence type="ECO:0000256" key="1">
    <source>
        <dbReference type="SAM" id="MobiDB-lite"/>
    </source>
</evidence>
<dbReference type="Proteomes" id="UP001365542">
    <property type="component" value="Unassembled WGS sequence"/>
</dbReference>
<feature type="chain" id="PRO_5043889093" evidence="2">
    <location>
        <begin position="24"/>
        <end position="574"/>
    </location>
</feature>
<sequence length="574" mass="63083">MYTCIFKLGVFVAVSAIPRLTLASGTGDSVHDMESQWTDHRYAYKAVYDNKNGNVQKPEKVVPITEYVVNGKTYTDRVTHAHPKPTPRGLLPRDDTGAVHERAKTTTSSQSHSRHPPGPVIHNPGDLVDILFTDKVAKNVDVEPTSKNVHAELETRTLPYTTDENGRVSYRVSAYSVYHTHPANGPVPIAPDINPTLMDRDGENDSGEQPVDPAQLITSVGSFTITTIEYMLNGLTTDLAAPASSEIEKISIQTAAAVPSDDFQRLGKVGPLHSHSGPIHGDDILGHLTQIVGGSSSVLNDHKEAISSIESTDIFDGVSDLTGPITKAPQTTPLGITSMIYDYHMNYSATVTYDGDDLWKQPSTDMWSENPTTPPAGETIAPVATMFDPLFNITYEYIRYKDPNPDAIPPFSVWYHPIATGEAIRPQDKSIQSEYWATARPHTLPPPQLVFDSYTNVTWNRTFEGPFYNWVGVYSAISTGWPPSFTKSYSDYPEWPDQLPWMKQLANSGYTLPIAPEVTDEPTTFLPTTETSRPSSHSFDYMTEGVAPVADLATPTPTRPGNGRFHPVPLTARA</sequence>
<name>A0AAV9XQC6_9PEZI</name>